<dbReference type="Proteomes" id="UP000053664">
    <property type="component" value="Unassembled WGS sequence"/>
</dbReference>
<feature type="chain" id="PRO_5001599594" evidence="2">
    <location>
        <begin position="22"/>
        <end position="437"/>
    </location>
</feature>
<feature type="region of interest" description="Disordered" evidence="1">
    <location>
        <begin position="195"/>
        <end position="222"/>
    </location>
</feature>
<feature type="region of interest" description="Disordered" evidence="1">
    <location>
        <begin position="120"/>
        <end position="153"/>
    </location>
</feature>
<dbReference type="EMBL" id="KE361629">
    <property type="protein sequence ID" value="EPQ29962.1"/>
    <property type="molecule type" value="Genomic_DNA"/>
</dbReference>
<dbReference type="RefSeq" id="XP_007878340.1">
    <property type="nucleotide sequence ID" value="XM_007880149.1"/>
</dbReference>
<proteinExistence type="predicted"/>
<gene>
    <name evidence="3" type="ORF">PFL1_02634</name>
</gene>
<evidence type="ECO:0000313" key="4">
    <source>
        <dbReference type="Proteomes" id="UP000053664"/>
    </source>
</evidence>
<protein>
    <submittedName>
        <fullName evidence="3">Uncharacterized protein</fullName>
    </submittedName>
</protein>
<dbReference type="HOGENOM" id="CLU_627184_0_0_1"/>
<evidence type="ECO:0000256" key="1">
    <source>
        <dbReference type="SAM" id="MobiDB-lite"/>
    </source>
</evidence>
<organism evidence="3 4">
    <name type="scientific">Pseudozyma flocculosa PF-1</name>
    <dbReference type="NCBI Taxonomy" id="1277687"/>
    <lineage>
        <taxon>Eukaryota</taxon>
        <taxon>Fungi</taxon>
        <taxon>Dikarya</taxon>
        <taxon>Basidiomycota</taxon>
        <taxon>Ustilaginomycotina</taxon>
        <taxon>Ustilaginomycetes</taxon>
        <taxon>Ustilaginales</taxon>
        <taxon>Ustilaginaceae</taxon>
        <taxon>Pseudozyma</taxon>
    </lineage>
</organism>
<accession>A0A061HAM6</accession>
<feature type="signal peptide" evidence="2">
    <location>
        <begin position="1"/>
        <end position="21"/>
    </location>
</feature>
<dbReference type="KEGG" id="pfp:PFL1_02634"/>
<reference evidence="3 4" key="1">
    <citation type="journal article" date="2013" name="Plant Cell">
        <title>The transition from a phytopathogenic smut ancestor to an anamorphic biocontrol agent deciphered by comparative whole-genome analysis.</title>
        <authorList>
            <person name="Lefebvre F."/>
            <person name="Joly D.L."/>
            <person name="Labbe C."/>
            <person name="Teichmann B."/>
            <person name="Linning R."/>
            <person name="Belzile F."/>
            <person name="Bakkeren G."/>
            <person name="Belanger R.R."/>
        </authorList>
    </citation>
    <scope>NUCLEOTIDE SEQUENCE [LARGE SCALE GENOMIC DNA]</scope>
    <source>
        <strain evidence="3 4">PF-1</strain>
    </source>
</reference>
<dbReference type="AlphaFoldDB" id="A0A061HAM6"/>
<sequence length="437" mass="47476">MAAGRLYATLLAAALLPCALAPSPQQMWDAAHGVAAHAEPVFTGHVAPFVSSGQRQAQPSMANFPAHYTADAFAQPAAGYPHAGYGHGYGYGGDYYPTAPSPAGDNDAYPDIRWSPEPSYFDSNVRPLPSSPRPFPDYGSPRRSPSPPPAYPEHVRVLDSARRSPSPIAFSPEHYDAIDRLYRLPLTPRHVEDHGEVAATSSGPHAQQASPPPASPDRAAGQSLSTLHLSRPLTTVGPDPQLRSHMNAFIASLDADGIFSLGAARQLEVMSSKRHDGRTYVKVLASEAQTDLVIAAIRERFRTSLGSSAAVEDQLLLIRPRPMRWTSTEAKTYYQDHKAVLDFDDAMQWAHRAEKWSFFFDAGAYRIEVVGPHWAAGEHDLLFYKVIAIPKRAGIARIGGGRGRGSEAPVIFFGLIQGPMPLLSLQKLARPARIRVV</sequence>
<evidence type="ECO:0000313" key="3">
    <source>
        <dbReference type="EMBL" id="EPQ29962.1"/>
    </source>
</evidence>
<keyword evidence="2" id="KW-0732">Signal</keyword>
<name>A0A061HAM6_9BASI</name>
<evidence type="ECO:0000256" key="2">
    <source>
        <dbReference type="SAM" id="SignalP"/>
    </source>
</evidence>
<dbReference type="GeneID" id="19316752"/>